<keyword evidence="3" id="KW-0731">Sigma factor</keyword>
<evidence type="ECO:0000256" key="2">
    <source>
        <dbReference type="ARBA" id="ARBA00023015"/>
    </source>
</evidence>
<evidence type="ECO:0000259" key="5">
    <source>
        <dbReference type="Pfam" id="PF04542"/>
    </source>
</evidence>
<reference evidence="7 8" key="1">
    <citation type="submission" date="2019-08" db="EMBL/GenBank/DDBJ databases">
        <title>Deep-cultivation of Planctomycetes and their phenomic and genomic characterization uncovers novel biology.</title>
        <authorList>
            <person name="Wiegand S."/>
            <person name="Jogler M."/>
            <person name="Boedeker C."/>
            <person name="Pinto D."/>
            <person name="Vollmers J."/>
            <person name="Rivas-Marin E."/>
            <person name="Kohn T."/>
            <person name="Peeters S.H."/>
            <person name="Heuer A."/>
            <person name="Rast P."/>
            <person name="Oberbeckmann S."/>
            <person name="Bunk B."/>
            <person name="Jeske O."/>
            <person name="Meyerdierks A."/>
            <person name="Storesund J.E."/>
            <person name="Kallscheuer N."/>
            <person name="Luecker S."/>
            <person name="Lage O.M."/>
            <person name="Pohl T."/>
            <person name="Merkel B.J."/>
            <person name="Hornburger P."/>
            <person name="Mueller R.-W."/>
            <person name="Bruemmer F."/>
            <person name="Labrenz M."/>
            <person name="Spormann A.M."/>
            <person name="Op den Camp H."/>
            <person name="Overmann J."/>
            <person name="Amann R."/>
            <person name="Jetten M.S.M."/>
            <person name="Mascher T."/>
            <person name="Medema M.H."/>
            <person name="Devos D.P."/>
            <person name="Kaster A.-K."/>
            <person name="Ovreas L."/>
            <person name="Rohde M."/>
            <person name="Galperin M.Y."/>
            <person name="Jogler C."/>
        </authorList>
    </citation>
    <scope>NUCLEOTIDE SEQUENCE [LARGE SCALE GENOMIC DNA]</scope>
    <source>
        <strain evidence="7 8">FC18</strain>
    </source>
</reference>
<dbReference type="InterPro" id="IPR036388">
    <property type="entry name" value="WH-like_DNA-bd_sf"/>
</dbReference>
<dbReference type="AlphaFoldDB" id="A0A5B9PIH2"/>
<dbReference type="NCBIfam" id="TIGR02937">
    <property type="entry name" value="sigma70-ECF"/>
    <property type="match status" value="1"/>
</dbReference>
<gene>
    <name evidence="7" type="primary">sigX_2</name>
    <name evidence="7" type="ORF">MFFC18_49630</name>
</gene>
<dbReference type="SUPFAM" id="SSF88946">
    <property type="entry name" value="Sigma2 domain of RNA polymerase sigma factors"/>
    <property type="match status" value="1"/>
</dbReference>
<evidence type="ECO:0000259" key="6">
    <source>
        <dbReference type="Pfam" id="PF08281"/>
    </source>
</evidence>
<evidence type="ECO:0000256" key="1">
    <source>
        <dbReference type="ARBA" id="ARBA00010641"/>
    </source>
</evidence>
<evidence type="ECO:0000256" key="3">
    <source>
        <dbReference type="ARBA" id="ARBA00023082"/>
    </source>
</evidence>
<dbReference type="PANTHER" id="PTHR43133">
    <property type="entry name" value="RNA POLYMERASE ECF-TYPE SIGMA FACTO"/>
    <property type="match status" value="1"/>
</dbReference>
<keyword evidence="4" id="KW-0804">Transcription</keyword>
<dbReference type="InterPro" id="IPR013324">
    <property type="entry name" value="RNA_pol_sigma_r3/r4-like"/>
</dbReference>
<feature type="domain" description="RNA polymerase sigma-70 region 2" evidence="5">
    <location>
        <begin position="15"/>
        <end position="72"/>
    </location>
</feature>
<dbReference type="Pfam" id="PF08281">
    <property type="entry name" value="Sigma70_r4_2"/>
    <property type="match status" value="1"/>
</dbReference>
<name>A0A5B9PIH2_9BACT</name>
<keyword evidence="2" id="KW-0805">Transcription regulation</keyword>
<organism evidence="7 8">
    <name type="scientific">Mariniblastus fucicola</name>
    <dbReference type="NCBI Taxonomy" id="980251"/>
    <lineage>
        <taxon>Bacteria</taxon>
        <taxon>Pseudomonadati</taxon>
        <taxon>Planctomycetota</taxon>
        <taxon>Planctomycetia</taxon>
        <taxon>Pirellulales</taxon>
        <taxon>Pirellulaceae</taxon>
        <taxon>Mariniblastus</taxon>
    </lineage>
</organism>
<dbReference type="Proteomes" id="UP000322214">
    <property type="component" value="Chromosome"/>
</dbReference>
<dbReference type="InterPro" id="IPR014284">
    <property type="entry name" value="RNA_pol_sigma-70_dom"/>
</dbReference>
<dbReference type="EMBL" id="CP042912">
    <property type="protein sequence ID" value="QEG25040.1"/>
    <property type="molecule type" value="Genomic_DNA"/>
</dbReference>
<protein>
    <submittedName>
        <fullName evidence="7">RNA polymerase sigma factor SigX</fullName>
    </submittedName>
</protein>
<sequence length="171" mass="19620">MDATKPNQIDIEAAYEQHSESLRWFLAGVLRNETLVADAHQATFLKLMQRGDKLRNEASLKSWLFQVAFNEAMLVKRKSQMARKHSLKVAWRVEALRDGEGSPEEPALRGEEVEQVRTAIEALSSDQQLVVRKRIYEGLKFREIAEELDVPLGTILARMQAALKKLRPFFE</sequence>
<evidence type="ECO:0000313" key="7">
    <source>
        <dbReference type="EMBL" id="QEG25040.1"/>
    </source>
</evidence>
<evidence type="ECO:0000313" key="8">
    <source>
        <dbReference type="Proteomes" id="UP000322214"/>
    </source>
</evidence>
<keyword evidence="8" id="KW-1185">Reference proteome</keyword>
<dbReference type="GO" id="GO:0016987">
    <property type="term" value="F:sigma factor activity"/>
    <property type="evidence" value="ECO:0007669"/>
    <property type="project" value="UniProtKB-KW"/>
</dbReference>
<dbReference type="GO" id="GO:0006352">
    <property type="term" value="P:DNA-templated transcription initiation"/>
    <property type="evidence" value="ECO:0007669"/>
    <property type="project" value="InterPro"/>
</dbReference>
<dbReference type="CDD" id="cd06171">
    <property type="entry name" value="Sigma70_r4"/>
    <property type="match status" value="1"/>
</dbReference>
<dbReference type="OrthoDB" id="273051at2"/>
<dbReference type="Gene3D" id="1.10.10.10">
    <property type="entry name" value="Winged helix-like DNA-binding domain superfamily/Winged helix DNA-binding domain"/>
    <property type="match status" value="1"/>
</dbReference>
<dbReference type="InterPro" id="IPR039425">
    <property type="entry name" value="RNA_pol_sigma-70-like"/>
</dbReference>
<dbReference type="PANTHER" id="PTHR43133:SF62">
    <property type="entry name" value="RNA POLYMERASE SIGMA FACTOR SIGZ"/>
    <property type="match status" value="1"/>
</dbReference>
<dbReference type="GO" id="GO:0003677">
    <property type="term" value="F:DNA binding"/>
    <property type="evidence" value="ECO:0007669"/>
    <property type="project" value="InterPro"/>
</dbReference>
<dbReference type="Gene3D" id="1.10.1740.10">
    <property type="match status" value="1"/>
</dbReference>
<accession>A0A5B9PIH2</accession>
<dbReference type="InterPro" id="IPR013249">
    <property type="entry name" value="RNA_pol_sigma70_r4_t2"/>
</dbReference>
<dbReference type="RefSeq" id="WP_075082709.1">
    <property type="nucleotide sequence ID" value="NZ_CP042912.1"/>
</dbReference>
<dbReference type="SUPFAM" id="SSF88659">
    <property type="entry name" value="Sigma3 and sigma4 domains of RNA polymerase sigma factors"/>
    <property type="match status" value="1"/>
</dbReference>
<evidence type="ECO:0000256" key="4">
    <source>
        <dbReference type="ARBA" id="ARBA00023163"/>
    </source>
</evidence>
<feature type="domain" description="RNA polymerase sigma factor 70 region 4 type 2" evidence="6">
    <location>
        <begin position="114"/>
        <end position="166"/>
    </location>
</feature>
<proteinExistence type="inferred from homology"/>
<dbReference type="InterPro" id="IPR013325">
    <property type="entry name" value="RNA_pol_sigma_r2"/>
</dbReference>
<dbReference type="KEGG" id="mff:MFFC18_49630"/>
<dbReference type="STRING" id="980251.GCA_001642875_04902"/>
<dbReference type="Pfam" id="PF04542">
    <property type="entry name" value="Sigma70_r2"/>
    <property type="match status" value="1"/>
</dbReference>
<dbReference type="InterPro" id="IPR007627">
    <property type="entry name" value="RNA_pol_sigma70_r2"/>
</dbReference>
<comment type="similarity">
    <text evidence="1">Belongs to the sigma-70 factor family. ECF subfamily.</text>
</comment>